<dbReference type="Proteomes" id="UP000198211">
    <property type="component" value="Unassembled WGS sequence"/>
</dbReference>
<evidence type="ECO:0000313" key="2">
    <source>
        <dbReference type="Proteomes" id="UP000198211"/>
    </source>
</evidence>
<proteinExistence type="predicted"/>
<dbReference type="AlphaFoldDB" id="A0A225W1Z9"/>
<accession>A0A225W1Z9</accession>
<keyword evidence="2" id="KW-1185">Reference proteome</keyword>
<evidence type="ECO:0000313" key="1">
    <source>
        <dbReference type="EMBL" id="OWZ11218.1"/>
    </source>
</evidence>
<protein>
    <recommendedName>
        <fullName evidence="3">DDE Tnp4 domain-containing protein</fullName>
    </recommendedName>
</protein>
<feature type="non-terminal residue" evidence="1">
    <location>
        <position position="1"/>
    </location>
</feature>
<gene>
    <name evidence="1" type="ORF">PHMEG_00015789</name>
</gene>
<evidence type="ECO:0008006" key="3">
    <source>
        <dbReference type="Google" id="ProtNLM"/>
    </source>
</evidence>
<organism evidence="1 2">
    <name type="scientific">Phytophthora megakarya</name>
    <dbReference type="NCBI Taxonomy" id="4795"/>
    <lineage>
        <taxon>Eukaryota</taxon>
        <taxon>Sar</taxon>
        <taxon>Stramenopiles</taxon>
        <taxon>Oomycota</taxon>
        <taxon>Peronosporomycetes</taxon>
        <taxon>Peronosporales</taxon>
        <taxon>Peronosporaceae</taxon>
        <taxon>Phytophthora</taxon>
    </lineage>
</organism>
<dbReference type="EMBL" id="NBNE01002190">
    <property type="protein sequence ID" value="OWZ11218.1"/>
    <property type="molecule type" value="Genomic_DNA"/>
</dbReference>
<sequence>RICKVIIGCAVLHNFYILVKHTVVVGNTDPLIRENRMRTNEDFEDTEQPLFNLQGLSKGNDLADILFDNM</sequence>
<reference evidence="2" key="1">
    <citation type="submission" date="2017-03" db="EMBL/GenBank/DDBJ databases">
        <title>Phytopthora megakarya and P. palmivora, two closely related causual agents of cacao black pod achieved similar genome size and gene model numbers by different mechanisms.</title>
        <authorList>
            <person name="Ali S."/>
            <person name="Shao J."/>
            <person name="Larry D.J."/>
            <person name="Kronmiller B."/>
            <person name="Shen D."/>
            <person name="Strem M.D."/>
            <person name="Melnick R.L."/>
            <person name="Guiltinan M.J."/>
            <person name="Tyler B.M."/>
            <person name="Meinhardt L.W."/>
            <person name="Bailey B.A."/>
        </authorList>
    </citation>
    <scope>NUCLEOTIDE SEQUENCE [LARGE SCALE GENOMIC DNA]</scope>
    <source>
        <strain evidence="2">zdho120</strain>
    </source>
</reference>
<name>A0A225W1Z9_9STRA</name>
<comment type="caution">
    <text evidence="1">The sequence shown here is derived from an EMBL/GenBank/DDBJ whole genome shotgun (WGS) entry which is preliminary data.</text>
</comment>